<gene>
    <name evidence="2" type="ORF">SCFA_1320005</name>
</gene>
<dbReference type="AlphaFoldDB" id="A0A485LUI2"/>
<reference evidence="2" key="1">
    <citation type="submission" date="2019-03" db="EMBL/GenBank/DDBJ databases">
        <authorList>
            <person name="Hao L."/>
        </authorList>
    </citation>
    <scope>NUCLEOTIDE SEQUENCE</scope>
</reference>
<feature type="region of interest" description="Disordered" evidence="1">
    <location>
        <begin position="1"/>
        <end position="29"/>
    </location>
</feature>
<evidence type="ECO:0000256" key="1">
    <source>
        <dbReference type="SAM" id="MobiDB-lite"/>
    </source>
</evidence>
<sequence>MEIPEKKKGKQKKETAAAPGDEEILARSASKEEIRRGDFTLVTTLSLDEVDPS</sequence>
<dbReference type="EMBL" id="CAADRN010000038">
    <property type="protein sequence ID" value="VFU11701.1"/>
    <property type="molecule type" value="Genomic_DNA"/>
</dbReference>
<organism evidence="2">
    <name type="scientific">anaerobic digester metagenome</name>
    <dbReference type="NCBI Taxonomy" id="1263854"/>
    <lineage>
        <taxon>unclassified sequences</taxon>
        <taxon>metagenomes</taxon>
        <taxon>ecological metagenomes</taxon>
    </lineage>
</organism>
<protein>
    <submittedName>
        <fullName evidence="2">Uncharacterized protein</fullName>
    </submittedName>
</protein>
<accession>A0A485LUI2</accession>
<evidence type="ECO:0000313" key="2">
    <source>
        <dbReference type="EMBL" id="VFU11701.1"/>
    </source>
</evidence>
<name>A0A485LUI2_9ZZZZ</name>
<proteinExistence type="predicted"/>